<comment type="caution">
    <text evidence="4">The sequence shown here is derived from an EMBL/GenBank/DDBJ whole genome shotgun (WGS) entry which is preliminary data.</text>
</comment>
<feature type="domain" description="DUF8163" evidence="3">
    <location>
        <begin position="67"/>
        <end position="192"/>
    </location>
</feature>
<keyword evidence="5" id="KW-1185">Reference proteome</keyword>
<name>A0ABD5WKC2_9EURY</name>
<organism evidence="4 5">
    <name type="scientific">Halorussus caseinilyticus</name>
    <dbReference type="NCBI Taxonomy" id="3034025"/>
    <lineage>
        <taxon>Archaea</taxon>
        <taxon>Methanobacteriati</taxon>
        <taxon>Methanobacteriota</taxon>
        <taxon>Stenosarchaea group</taxon>
        <taxon>Halobacteria</taxon>
        <taxon>Halobacteriales</taxon>
        <taxon>Haladaptataceae</taxon>
        <taxon>Halorussus</taxon>
    </lineage>
</organism>
<evidence type="ECO:0000256" key="1">
    <source>
        <dbReference type="SAM" id="MobiDB-lite"/>
    </source>
</evidence>
<dbReference type="InterPro" id="IPR058477">
    <property type="entry name" value="DUF8163"/>
</dbReference>
<accession>A0ABD5WKC2</accession>
<feature type="compositionally biased region" description="Basic and acidic residues" evidence="1">
    <location>
        <begin position="1"/>
        <end position="31"/>
    </location>
</feature>
<feature type="transmembrane region" description="Helical" evidence="2">
    <location>
        <begin position="160"/>
        <end position="178"/>
    </location>
</feature>
<dbReference type="AlphaFoldDB" id="A0ABD5WKC2"/>
<evidence type="ECO:0000259" key="3">
    <source>
        <dbReference type="Pfam" id="PF26496"/>
    </source>
</evidence>
<feature type="region of interest" description="Disordered" evidence="1">
    <location>
        <begin position="1"/>
        <end position="32"/>
    </location>
</feature>
<reference evidence="4 5" key="1">
    <citation type="journal article" date="2019" name="Int. J. Syst. Evol. Microbiol.">
        <title>The Global Catalogue of Microorganisms (GCM) 10K type strain sequencing project: providing services to taxonomists for standard genome sequencing and annotation.</title>
        <authorList>
            <consortium name="The Broad Institute Genomics Platform"/>
            <consortium name="The Broad Institute Genome Sequencing Center for Infectious Disease"/>
            <person name="Wu L."/>
            <person name="Ma J."/>
        </authorList>
    </citation>
    <scope>NUCLEOTIDE SEQUENCE [LARGE SCALE GENOMIC DNA]</scope>
    <source>
        <strain evidence="4 5">DT72</strain>
    </source>
</reference>
<evidence type="ECO:0000256" key="2">
    <source>
        <dbReference type="SAM" id="Phobius"/>
    </source>
</evidence>
<evidence type="ECO:0000313" key="4">
    <source>
        <dbReference type="EMBL" id="MFC7079071.1"/>
    </source>
</evidence>
<feature type="transmembrane region" description="Helical" evidence="2">
    <location>
        <begin position="135"/>
        <end position="154"/>
    </location>
</feature>
<keyword evidence="2" id="KW-0812">Transmembrane</keyword>
<dbReference type="RefSeq" id="WP_276282389.1">
    <property type="nucleotide sequence ID" value="NZ_CP119810.1"/>
</dbReference>
<evidence type="ECO:0000313" key="5">
    <source>
        <dbReference type="Proteomes" id="UP001596407"/>
    </source>
</evidence>
<feature type="transmembrane region" description="Helical" evidence="2">
    <location>
        <begin position="79"/>
        <end position="103"/>
    </location>
</feature>
<dbReference type="Proteomes" id="UP001596407">
    <property type="component" value="Unassembled WGS sequence"/>
</dbReference>
<keyword evidence="2" id="KW-0472">Membrane</keyword>
<dbReference type="Pfam" id="PF26496">
    <property type="entry name" value="DUF8163"/>
    <property type="match status" value="1"/>
</dbReference>
<dbReference type="GeneID" id="79305516"/>
<feature type="transmembrane region" description="Helical" evidence="2">
    <location>
        <begin position="109"/>
        <end position="128"/>
    </location>
</feature>
<proteinExistence type="predicted"/>
<gene>
    <name evidence="4" type="ORF">ACFQJ6_01890</name>
</gene>
<sequence length="193" mass="18635">MSGESTSHESTNRDPARTEPTTRDSASEHRTPASGVATLVAAGALAVSIGTMNGGVAAGGGVAGGLASGGLAAPLASGALVLAWALAGPVYAFALGQILFAALAPSPTAAAVGTAQAGLFALLAVPVGRNATLRTVGAFLVASAGLVGVGAGVRDVTGDLWPAALAVALAVALVSYALHRYELVALDLVEADP</sequence>
<protein>
    <recommendedName>
        <fullName evidence="3">DUF8163 domain-containing protein</fullName>
    </recommendedName>
</protein>
<dbReference type="EMBL" id="JBHSZH010000001">
    <property type="protein sequence ID" value="MFC7079071.1"/>
    <property type="molecule type" value="Genomic_DNA"/>
</dbReference>
<feature type="transmembrane region" description="Helical" evidence="2">
    <location>
        <begin position="39"/>
        <end position="67"/>
    </location>
</feature>
<keyword evidence="2" id="KW-1133">Transmembrane helix</keyword>